<feature type="region of interest" description="Disordered" evidence="1">
    <location>
        <begin position="1"/>
        <end position="75"/>
    </location>
</feature>
<evidence type="ECO:0000313" key="3">
    <source>
        <dbReference type="EMBL" id="CCO18728.1"/>
    </source>
</evidence>
<dbReference type="GeneID" id="19012716"/>
<name>K8FAS4_9CHLO</name>
<proteinExistence type="predicted"/>
<feature type="compositionally biased region" description="Basic and acidic residues" evidence="1">
    <location>
        <begin position="1"/>
        <end position="12"/>
    </location>
</feature>
<accession>K8FAS4</accession>
<reference evidence="3 4" key="1">
    <citation type="submission" date="2011-10" db="EMBL/GenBank/DDBJ databases">
        <authorList>
            <person name="Genoscope - CEA"/>
        </authorList>
    </citation>
    <scope>NUCLEOTIDE SEQUENCE [LARGE SCALE GENOMIC DNA]</scope>
    <source>
        <strain evidence="3 4">RCC 1105</strain>
    </source>
</reference>
<dbReference type="RefSeq" id="XP_007510383.1">
    <property type="nucleotide sequence ID" value="XM_007510321.1"/>
</dbReference>
<sequence length="353" mass="41195">MVDYSKWDKLDYGDESEDDGEDDKNVPHFPQQPQVTKLDQPTRVTIGSGESVDFNVLPPSATSSEDNHLSKDEKMMSEREFREMQWIEQGKQFEREHPGTIMFREPPSSSKEEEEEKEKEEEKHETKTTSLFSEEEKEERRRVAIARRKEKFTRNGIYVRKKSSRGTEENENSAGELDYMWSQTSSDVTLSVLAPLGTKAKDVRVDVTETSVKIALCKEVVFDREWEHPIGEEVEEYDEEEEYNANGGLKFNESDKSFTPIRRKLTYGSWEVTDYDENNRVIRVTAQKKSVELMRHWWQKCLKDEENHGEMLKLPDRSASAKSYDSKKVWDDAHADFKAQVKNRELIDVEVGK</sequence>
<evidence type="ECO:0000313" key="4">
    <source>
        <dbReference type="Proteomes" id="UP000198341"/>
    </source>
</evidence>
<evidence type="ECO:0000256" key="1">
    <source>
        <dbReference type="SAM" id="MobiDB-lite"/>
    </source>
</evidence>
<feature type="domain" description="CS" evidence="2">
    <location>
        <begin position="174"/>
        <end position="302"/>
    </location>
</feature>
<dbReference type="OrthoDB" id="272565at2759"/>
<feature type="compositionally biased region" description="Polar residues" evidence="1">
    <location>
        <begin position="31"/>
        <end position="45"/>
    </location>
</feature>
<evidence type="ECO:0000259" key="2">
    <source>
        <dbReference type="PROSITE" id="PS51203"/>
    </source>
</evidence>
<dbReference type="KEGG" id="bpg:Bathy11g00300"/>
<dbReference type="AlphaFoldDB" id="K8FAS4"/>
<dbReference type="STRING" id="41875.K8FAS4"/>
<keyword evidence="4" id="KW-1185">Reference proteome</keyword>
<dbReference type="InterPro" id="IPR008978">
    <property type="entry name" value="HSP20-like_chaperone"/>
</dbReference>
<feature type="region of interest" description="Disordered" evidence="1">
    <location>
        <begin position="92"/>
        <end position="139"/>
    </location>
</feature>
<gene>
    <name evidence="3" type="ordered locus">Bathy11g00300</name>
</gene>
<dbReference type="EMBL" id="FO082268">
    <property type="protein sequence ID" value="CCO18728.1"/>
    <property type="molecule type" value="Genomic_DNA"/>
</dbReference>
<dbReference type="Proteomes" id="UP000198341">
    <property type="component" value="Chromosome 11"/>
</dbReference>
<dbReference type="SUPFAM" id="SSF49764">
    <property type="entry name" value="HSP20-like chaperones"/>
    <property type="match status" value="1"/>
</dbReference>
<protein>
    <recommendedName>
        <fullName evidence="2">CS domain-containing protein</fullName>
    </recommendedName>
</protein>
<feature type="compositionally biased region" description="Acidic residues" evidence="1">
    <location>
        <begin position="13"/>
        <end position="22"/>
    </location>
</feature>
<dbReference type="Pfam" id="PF04969">
    <property type="entry name" value="CS"/>
    <property type="match status" value="1"/>
</dbReference>
<dbReference type="InterPro" id="IPR007052">
    <property type="entry name" value="CS_dom"/>
</dbReference>
<dbReference type="PROSITE" id="PS51203">
    <property type="entry name" value="CS"/>
    <property type="match status" value="1"/>
</dbReference>
<dbReference type="eggNOG" id="ENOG502SD7A">
    <property type="taxonomic scope" value="Eukaryota"/>
</dbReference>
<feature type="compositionally biased region" description="Basic and acidic residues" evidence="1">
    <location>
        <begin position="65"/>
        <end position="75"/>
    </location>
</feature>
<dbReference type="Gene3D" id="2.60.40.790">
    <property type="match status" value="1"/>
</dbReference>
<organism evidence="3 4">
    <name type="scientific">Bathycoccus prasinos</name>
    <dbReference type="NCBI Taxonomy" id="41875"/>
    <lineage>
        <taxon>Eukaryota</taxon>
        <taxon>Viridiplantae</taxon>
        <taxon>Chlorophyta</taxon>
        <taxon>Mamiellophyceae</taxon>
        <taxon>Mamiellales</taxon>
        <taxon>Bathycoccaceae</taxon>
        <taxon>Bathycoccus</taxon>
    </lineage>
</organism>